<evidence type="ECO:0000313" key="2">
    <source>
        <dbReference type="EMBL" id="MCY1142465.1"/>
    </source>
</evidence>
<dbReference type="Proteomes" id="UP001151002">
    <property type="component" value="Unassembled WGS sequence"/>
</dbReference>
<dbReference type="RefSeq" id="WP_267566939.1">
    <property type="nucleotide sequence ID" value="NZ_JAPNTZ010000012.1"/>
</dbReference>
<evidence type="ECO:0000256" key="1">
    <source>
        <dbReference type="SAM" id="MobiDB-lite"/>
    </source>
</evidence>
<feature type="compositionally biased region" description="Low complexity" evidence="1">
    <location>
        <begin position="59"/>
        <end position="93"/>
    </location>
</feature>
<reference evidence="2" key="1">
    <citation type="submission" date="2022-11" db="EMBL/GenBank/DDBJ databases">
        <authorList>
            <person name="Somphong A."/>
            <person name="Phongsopitanun W."/>
        </authorList>
    </citation>
    <scope>NUCLEOTIDE SEQUENCE</scope>
    <source>
        <strain evidence="2">Pm04-4</strain>
    </source>
</reference>
<organism evidence="2 3">
    <name type="scientific">Paractinoplanes pyxinae</name>
    <dbReference type="NCBI Taxonomy" id="2997416"/>
    <lineage>
        <taxon>Bacteria</taxon>
        <taxon>Bacillati</taxon>
        <taxon>Actinomycetota</taxon>
        <taxon>Actinomycetes</taxon>
        <taxon>Micromonosporales</taxon>
        <taxon>Micromonosporaceae</taxon>
        <taxon>Paractinoplanes</taxon>
    </lineage>
</organism>
<gene>
    <name evidence="2" type="ORF">OWR29_31080</name>
</gene>
<protein>
    <submittedName>
        <fullName evidence="2">DNA mismatch repair protein MutL</fullName>
    </submittedName>
</protein>
<dbReference type="EMBL" id="JAPNTZ010000012">
    <property type="protein sequence ID" value="MCY1142465.1"/>
    <property type="molecule type" value="Genomic_DNA"/>
</dbReference>
<name>A0ABT4B9B7_9ACTN</name>
<comment type="caution">
    <text evidence="2">The sequence shown here is derived from an EMBL/GenBank/DDBJ whole genome shotgun (WGS) entry which is preliminary data.</text>
</comment>
<accession>A0ABT4B9B7</accession>
<proteinExistence type="predicted"/>
<sequence length="204" mass="21375">MRSSRWAPVAGWCAATATSIVLASVALLPVLRTSSPEDAALAQLPAADSTSFPAPLPSATATQPPVTKKPTPTPTKATKTTTPPRSSEPAATTPTPPAPTKAETATTPPKTTTEDGWTVTTAADGTRTYVRSFRVEGGQAVIKMTSDGVVSLVTATPADGWAVQKVQDSPDNMAVYFNEPQHSFIIHATWFNDRPFVQVSEVGS</sequence>
<evidence type="ECO:0000313" key="3">
    <source>
        <dbReference type="Proteomes" id="UP001151002"/>
    </source>
</evidence>
<feature type="compositionally biased region" description="Low complexity" evidence="1">
    <location>
        <begin position="100"/>
        <end position="111"/>
    </location>
</feature>
<keyword evidence="3" id="KW-1185">Reference proteome</keyword>
<feature type="region of interest" description="Disordered" evidence="1">
    <location>
        <begin position="50"/>
        <end position="117"/>
    </location>
</feature>